<dbReference type="EMBL" id="DUZY01000002">
    <property type="protein sequence ID" value="DAD29574.1"/>
    <property type="molecule type" value="Genomic_DNA"/>
</dbReference>
<sequence>MPCITDQENSMLCTPPLNLEIQQTLFSMNPLKAPGPDGLHALFFQNGWNVVGDDFCHFIRTLFDEPSRITSINDTWIVLIPKKGKVETASDFHPIGL</sequence>
<name>A0A822Y6F5_NELNU</name>
<keyword evidence="2" id="KW-1185">Reference proteome</keyword>
<reference evidence="1 2" key="1">
    <citation type="journal article" date="2020" name="Mol. Biol. Evol.">
        <title>Distinct Expression and Methylation Patterns for Genes with Different Fates following a Single Whole-Genome Duplication in Flowering Plants.</title>
        <authorList>
            <person name="Shi T."/>
            <person name="Rahmani R.S."/>
            <person name="Gugger P.F."/>
            <person name="Wang M."/>
            <person name="Li H."/>
            <person name="Zhang Y."/>
            <person name="Li Z."/>
            <person name="Wang Q."/>
            <person name="Van de Peer Y."/>
            <person name="Marchal K."/>
            <person name="Chen J."/>
        </authorList>
    </citation>
    <scope>NUCLEOTIDE SEQUENCE [LARGE SCALE GENOMIC DNA]</scope>
    <source>
        <tissue evidence="1">Leaf</tissue>
    </source>
</reference>
<dbReference type="AlphaFoldDB" id="A0A822Y6F5"/>
<evidence type="ECO:0000313" key="2">
    <source>
        <dbReference type="Proteomes" id="UP000607653"/>
    </source>
</evidence>
<organism evidence="1 2">
    <name type="scientific">Nelumbo nucifera</name>
    <name type="common">Sacred lotus</name>
    <dbReference type="NCBI Taxonomy" id="4432"/>
    <lineage>
        <taxon>Eukaryota</taxon>
        <taxon>Viridiplantae</taxon>
        <taxon>Streptophyta</taxon>
        <taxon>Embryophyta</taxon>
        <taxon>Tracheophyta</taxon>
        <taxon>Spermatophyta</taxon>
        <taxon>Magnoliopsida</taxon>
        <taxon>Proteales</taxon>
        <taxon>Nelumbonaceae</taxon>
        <taxon>Nelumbo</taxon>
    </lineage>
</organism>
<proteinExistence type="predicted"/>
<gene>
    <name evidence="1" type="ORF">HUJ06_031042</name>
</gene>
<accession>A0A822Y6F5</accession>
<dbReference type="Proteomes" id="UP000607653">
    <property type="component" value="Unassembled WGS sequence"/>
</dbReference>
<protein>
    <submittedName>
        <fullName evidence="1">Uncharacterized protein</fullName>
    </submittedName>
</protein>
<comment type="caution">
    <text evidence="1">The sequence shown here is derived from an EMBL/GenBank/DDBJ whole genome shotgun (WGS) entry which is preliminary data.</text>
</comment>
<evidence type="ECO:0000313" key="1">
    <source>
        <dbReference type="EMBL" id="DAD29574.1"/>
    </source>
</evidence>